<dbReference type="KEGG" id="cvn:111103237"/>
<keyword evidence="1" id="KW-0732">Signal</keyword>
<evidence type="ECO:0000313" key="3">
    <source>
        <dbReference type="RefSeq" id="XP_022292036.1"/>
    </source>
</evidence>
<keyword evidence="2" id="KW-1185">Reference proteome</keyword>
<sequence>MTALHQVVLLTFFTSFVCVICTKAEEPWVMVKEMGPIGYQIKSVKKIKQNPDEEESTFVSLIQAPVPTTAENGEELKLVSTQEDGLSAVYEITTVYSDISEYPSYSLTSKTEKLHVELDHLTGRDGEQTDFELNDFQLQVEKRDQAESTMYKMTIRDCEGICYFSTKIGKYTLFGFKEIRDYDDQRKYVKMGPYYGTEGNDKICSIQVNRAALRQDGVNIRSLTFLNDCQAQNLNFIYMATYGLKLI</sequence>
<feature type="signal peptide" evidence="1">
    <location>
        <begin position="1"/>
        <end position="24"/>
    </location>
</feature>
<gene>
    <name evidence="3" type="primary">LOC111103237</name>
</gene>
<protein>
    <submittedName>
        <fullName evidence="3">Uncharacterized protein LOC111103237</fullName>
    </submittedName>
</protein>
<dbReference type="AlphaFoldDB" id="A0A8B8ALN8"/>
<reference evidence="3" key="1">
    <citation type="submission" date="2025-08" db="UniProtKB">
        <authorList>
            <consortium name="RefSeq"/>
        </authorList>
    </citation>
    <scope>IDENTIFICATION</scope>
    <source>
        <tissue evidence="3">Whole sample</tissue>
    </source>
</reference>
<accession>A0A8B8ALN8</accession>
<name>A0A8B8ALN8_CRAVI</name>
<feature type="chain" id="PRO_5034381207" evidence="1">
    <location>
        <begin position="25"/>
        <end position="247"/>
    </location>
</feature>
<evidence type="ECO:0000256" key="1">
    <source>
        <dbReference type="SAM" id="SignalP"/>
    </source>
</evidence>
<dbReference type="RefSeq" id="XP_022292036.1">
    <property type="nucleotide sequence ID" value="XM_022436328.1"/>
</dbReference>
<organism evidence="2 3">
    <name type="scientific">Crassostrea virginica</name>
    <name type="common">Eastern oyster</name>
    <dbReference type="NCBI Taxonomy" id="6565"/>
    <lineage>
        <taxon>Eukaryota</taxon>
        <taxon>Metazoa</taxon>
        <taxon>Spiralia</taxon>
        <taxon>Lophotrochozoa</taxon>
        <taxon>Mollusca</taxon>
        <taxon>Bivalvia</taxon>
        <taxon>Autobranchia</taxon>
        <taxon>Pteriomorphia</taxon>
        <taxon>Ostreida</taxon>
        <taxon>Ostreoidea</taxon>
        <taxon>Ostreidae</taxon>
        <taxon>Crassostrea</taxon>
    </lineage>
</organism>
<dbReference type="GeneID" id="111103237"/>
<evidence type="ECO:0000313" key="2">
    <source>
        <dbReference type="Proteomes" id="UP000694844"/>
    </source>
</evidence>
<dbReference type="Proteomes" id="UP000694844">
    <property type="component" value="Chromosome 7"/>
</dbReference>
<proteinExistence type="predicted"/>